<dbReference type="STRING" id="1122184.SAMN02745176_01021"/>
<evidence type="ECO:0000259" key="4">
    <source>
        <dbReference type="PROSITE" id="PS50110"/>
    </source>
</evidence>
<keyword evidence="6" id="KW-1185">Reference proteome</keyword>
<evidence type="ECO:0000256" key="1">
    <source>
        <dbReference type="ARBA" id="ARBA00018672"/>
    </source>
</evidence>
<dbReference type="PANTHER" id="PTHR43228">
    <property type="entry name" value="TWO-COMPONENT RESPONSE REGULATOR"/>
    <property type="match status" value="1"/>
</dbReference>
<dbReference type="SMART" id="SM00448">
    <property type="entry name" value="REC"/>
    <property type="match status" value="1"/>
</dbReference>
<dbReference type="InterPro" id="IPR001789">
    <property type="entry name" value="Sig_transdc_resp-reg_receiver"/>
</dbReference>
<dbReference type="PANTHER" id="PTHR43228:SF1">
    <property type="entry name" value="TWO-COMPONENT RESPONSE REGULATOR ARR22"/>
    <property type="match status" value="1"/>
</dbReference>
<dbReference type="Pfam" id="PF00072">
    <property type="entry name" value="Response_reg"/>
    <property type="match status" value="1"/>
</dbReference>
<evidence type="ECO:0000256" key="3">
    <source>
        <dbReference type="PROSITE-ProRule" id="PRU00169"/>
    </source>
</evidence>
<dbReference type="EMBL" id="FQZS01000006">
    <property type="protein sequence ID" value="SHI68381.1"/>
    <property type="molecule type" value="Genomic_DNA"/>
</dbReference>
<evidence type="ECO:0000256" key="2">
    <source>
        <dbReference type="ARBA" id="ARBA00024867"/>
    </source>
</evidence>
<dbReference type="RefSeq" id="WP_073025152.1">
    <property type="nucleotide sequence ID" value="NZ_FQZS01000006.1"/>
</dbReference>
<dbReference type="PROSITE" id="PS50110">
    <property type="entry name" value="RESPONSE_REGULATORY"/>
    <property type="match status" value="1"/>
</dbReference>
<reference evidence="5 6" key="1">
    <citation type="submission" date="2016-11" db="EMBL/GenBank/DDBJ databases">
        <authorList>
            <person name="Jaros S."/>
            <person name="Januszkiewicz K."/>
            <person name="Wedrychowicz H."/>
        </authorList>
    </citation>
    <scope>NUCLEOTIDE SEQUENCE [LARGE SCALE GENOMIC DNA]</scope>
    <source>
        <strain evidence="5 6">DSM 19022</strain>
    </source>
</reference>
<sequence length="120" mass="13173">MKRVLIVDDAAFMRLAIKTILEKNGFEVVGEAKNGIEGIQKFKELQPDIVTMDITMPDMSGIEALKAIHAISPNANVVMLSAMGQEVMVKEAIMSGAKSFVVKPFKEEHLIKTLEKIANS</sequence>
<dbReference type="OrthoDB" id="9790669at2"/>
<dbReference type="Gene3D" id="3.40.50.2300">
    <property type="match status" value="1"/>
</dbReference>
<dbReference type="CDD" id="cd17542">
    <property type="entry name" value="REC_CheY"/>
    <property type="match status" value="1"/>
</dbReference>
<accession>A0A1M6D5H1</accession>
<evidence type="ECO:0000313" key="5">
    <source>
        <dbReference type="EMBL" id="SHI68381.1"/>
    </source>
</evidence>
<dbReference type="AlphaFoldDB" id="A0A1M6D5H1"/>
<proteinExistence type="predicted"/>
<feature type="domain" description="Response regulatory" evidence="4">
    <location>
        <begin position="3"/>
        <end position="118"/>
    </location>
</feature>
<organism evidence="5 6">
    <name type="scientific">Lutispora thermophila DSM 19022</name>
    <dbReference type="NCBI Taxonomy" id="1122184"/>
    <lineage>
        <taxon>Bacteria</taxon>
        <taxon>Bacillati</taxon>
        <taxon>Bacillota</taxon>
        <taxon>Clostridia</taxon>
        <taxon>Lutisporales</taxon>
        <taxon>Lutisporaceae</taxon>
        <taxon>Lutispora</taxon>
    </lineage>
</organism>
<keyword evidence="3" id="KW-0597">Phosphoprotein</keyword>
<dbReference type="SUPFAM" id="SSF52172">
    <property type="entry name" value="CheY-like"/>
    <property type="match status" value="1"/>
</dbReference>
<comment type="function">
    <text evidence="2">May play the central regulatory role in sporulation. It may be an element of the effector pathway responsible for the activation of sporulation genes in response to nutritional stress. Spo0A may act in concert with spo0H (a sigma factor) to control the expression of some genes that are critical to the sporulation process.</text>
</comment>
<dbReference type="Proteomes" id="UP000184442">
    <property type="component" value="Unassembled WGS sequence"/>
</dbReference>
<feature type="modified residue" description="4-aspartylphosphate" evidence="3">
    <location>
        <position position="53"/>
    </location>
</feature>
<dbReference type="InterPro" id="IPR011006">
    <property type="entry name" value="CheY-like_superfamily"/>
</dbReference>
<dbReference type="InterPro" id="IPR052048">
    <property type="entry name" value="ST_Response_Regulator"/>
</dbReference>
<protein>
    <recommendedName>
        <fullName evidence="1">Stage 0 sporulation protein A homolog</fullName>
    </recommendedName>
</protein>
<evidence type="ECO:0000313" key="6">
    <source>
        <dbReference type="Proteomes" id="UP000184442"/>
    </source>
</evidence>
<dbReference type="GO" id="GO:0000160">
    <property type="term" value="P:phosphorelay signal transduction system"/>
    <property type="evidence" value="ECO:0007669"/>
    <property type="project" value="InterPro"/>
</dbReference>
<gene>
    <name evidence="5" type="ORF">SAMN02745176_01021</name>
</gene>
<name>A0A1M6D5H1_9FIRM</name>